<evidence type="ECO:0000313" key="3">
    <source>
        <dbReference type="Proteomes" id="UP000318927"/>
    </source>
</evidence>
<evidence type="ECO:0000313" key="2">
    <source>
        <dbReference type="EMBL" id="QDY86979.1"/>
    </source>
</evidence>
<feature type="transmembrane region" description="Helical" evidence="1">
    <location>
        <begin position="12"/>
        <end position="31"/>
    </location>
</feature>
<dbReference type="KEGG" id="mans:FRW55_02285"/>
<keyword evidence="1" id="KW-0812">Transmembrane</keyword>
<feature type="transmembrane region" description="Helical" evidence="1">
    <location>
        <begin position="111"/>
        <end position="135"/>
    </location>
</feature>
<dbReference type="InterPro" id="IPR024529">
    <property type="entry name" value="ECF_trnsprt_substrate-spec"/>
</dbReference>
<feature type="transmembrane region" description="Helical" evidence="1">
    <location>
        <begin position="147"/>
        <end position="173"/>
    </location>
</feature>
<accession>A0A5B8JXJ2</accession>
<sequence length="195" mass="22136">MKKTTIKDIAYLAIYFALILILSLVPFLGLIQVFSVSINLLTIIIVIATFHLGLRGSLFSALFVGIGSFISALVYGKALFIFADIAIIPRFLLGLVSYFIYLAFRKKVNVISIFINTFVTVLSNSILVTGMLFIHHSIVKIDFIQNFIVWISLIWINVLVEVIVLPILSILLFKFIKFLHNKRVEELKNSSNIYY</sequence>
<keyword evidence="3" id="KW-1185">Reference proteome</keyword>
<dbReference type="EMBL" id="CP042295">
    <property type="protein sequence ID" value="QDY86979.1"/>
    <property type="molecule type" value="Genomic_DNA"/>
</dbReference>
<dbReference type="AlphaFoldDB" id="A0A5B8JXJ2"/>
<reference evidence="2 3" key="1">
    <citation type="journal article" date="2019" name="Microbiol. Resour. Announc.">
        <title>Complete Genome Sequences of Three Mycoplasma anserisalpingitis (Mycoplasma sp. 1220) Strains.</title>
        <authorList>
            <person name="Grozner D."/>
            <person name="Forro B."/>
            <person name="Kovacs A.B."/>
            <person name="Marton S."/>
            <person name="Banyai K."/>
            <person name="Kreizinger Z."/>
            <person name="Sulyok K.M."/>
            <person name="Gyuranecz M."/>
        </authorList>
    </citation>
    <scope>NUCLEOTIDE SEQUENCE [LARGE SCALE GENOMIC DNA]</scope>
    <source>
        <strain evidence="2 3">ATCC:BAA-2147</strain>
    </source>
</reference>
<organism evidence="2 3">
    <name type="scientific">Mycoplasma anserisalpingitidis</name>
    <dbReference type="NCBI Taxonomy" id="519450"/>
    <lineage>
        <taxon>Bacteria</taxon>
        <taxon>Bacillati</taxon>
        <taxon>Mycoplasmatota</taxon>
        <taxon>Mollicutes</taxon>
        <taxon>Mycoplasmataceae</taxon>
        <taxon>Mycoplasma</taxon>
    </lineage>
</organism>
<keyword evidence="1" id="KW-0472">Membrane</keyword>
<feature type="transmembrane region" description="Helical" evidence="1">
    <location>
        <begin position="87"/>
        <end position="104"/>
    </location>
</feature>
<keyword evidence="1" id="KW-1133">Transmembrane helix</keyword>
<dbReference type="RefSeq" id="WP_146368562.1">
    <property type="nucleotide sequence ID" value="NZ_CP042295.1"/>
</dbReference>
<protein>
    <submittedName>
        <fullName evidence="2">ECF transporter S component</fullName>
    </submittedName>
</protein>
<dbReference type="Proteomes" id="UP000318927">
    <property type="component" value="Chromosome"/>
</dbReference>
<feature type="transmembrane region" description="Helical" evidence="1">
    <location>
        <begin position="61"/>
        <end position="81"/>
    </location>
</feature>
<gene>
    <name evidence="2" type="ORF">FRW55_02285</name>
</gene>
<dbReference type="Pfam" id="PF12822">
    <property type="entry name" value="ECF_trnsprt"/>
    <property type="match status" value="1"/>
</dbReference>
<name>A0A5B8JXJ2_9MOLU</name>
<dbReference type="OrthoDB" id="398992at2"/>
<feature type="transmembrane region" description="Helical" evidence="1">
    <location>
        <begin position="37"/>
        <end position="54"/>
    </location>
</feature>
<dbReference type="GO" id="GO:0022857">
    <property type="term" value="F:transmembrane transporter activity"/>
    <property type="evidence" value="ECO:0007669"/>
    <property type="project" value="InterPro"/>
</dbReference>
<evidence type="ECO:0000256" key="1">
    <source>
        <dbReference type="SAM" id="Phobius"/>
    </source>
</evidence>
<proteinExistence type="predicted"/>
<dbReference type="Gene3D" id="1.10.1760.20">
    <property type="match status" value="1"/>
</dbReference>